<keyword evidence="2" id="KW-1185">Reference proteome</keyword>
<gene>
    <name evidence="1" type="ORF">SAMN05518846_10778</name>
</gene>
<dbReference type="STRING" id="1884381.SAMN05518846_10778"/>
<proteinExistence type="predicted"/>
<accession>A0A1I3VPZ4</accession>
<evidence type="ECO:0000313" key="2">
    <source>
        <dbReference type="Proteomes" id="UP000198915"/>
    </source>
</evidence>
<dbReference type="Pfam" id="PF13561">
    <property type="entry name" value="adh_short_C2"/>
    <property type="match status" value="1"/>
</dbReference>
<organism evidence="1 2">
    <name type="scientific">Brevibacillus centrosporus</name>
    <dbReference type="NCBI Taxonomy" id="54910"/>
    <lineage>
        <taxon>Bacteria</taxon>
        <taxon>Bacillati</taxon>
        <taxon>Bacillota</taxon>
        <taxon>Bacilli</taxon>
        <taxon>Bacillales</taxon>
        <taxon>Paenibacillaceae</taxon>
        <taxon>Brevibacillus</taxon>
    </lineage>
</organism>
<name>A0A1I3VPZ4_9BACL</name>
<dbReference type="InterPro" id="IPR002347">
    <property type="entry name" value="SDR_fam"/>
</dbReference>
<protein>
    <submittedName>
        <fullName evidence="1">Enoyl-(Acyl carrier protein) reductase</fullName>
    </submittedName>
</protein>
<sequence length="61" mass="6030">MTHTMPEDQYAAAAALEPSGAAASPADIANAIAFLAAPTTHFITGQTLFVDGGKSLGGLGI</sequence>
<evidence type="ECO:0000313" key="1">
    <source>
        <dbReference type="EMBL" id="SFJ96231.1"/>
    </source>
</evidence>
<dbReference type="Gene3D" id="3.40.50.720">
    <property type="entry name" value="NAD(P)-binding Rossmann-like Domain"/>
    <property type="match status" value="1"/>
</dbReference>
<dbReference type="InterPro" id="IPR036291">
    <property type="entry name" value="NAD(P)-bd_dom_sf"/>
</dbReference>
<dbReference type="AlphaFoldDB" id="A0A1I3VPZ4"/>
<dbReference type="Proteomes" id="UP000198915">
    <property type="component" value="Unassembled WGS sequence"/>
</dbReference>
<dbReference type="SUPFAM" id="SSF51735">
    <property type="entry name" value="NAD(P)-binding Rossmann-fold domains"/>
    <property type="match status" value="1"/>
</dbReference>
<reference evidence="2" key="1">
    <citation type="submission" date="2016-10" db="EMBL/GenBank/DDBJ databases">
        <authorList>
            <person name="Varghese N."/>
            <person name="Submissions S."/>
        </authorList>
    </citation>
    <scope>NUCLEOTIDE SEQUENCE [LARGE SCALE GENOMIC DNA]</scope>
    <source>
        <strain evidence="2">OK042</strain>
    </source>
</reference>
<dbReference type="EMBL" id="FORT01000007">
    <property type="protein sequence ID" value="SFJ96231.1"/>
    <property type="molecule type" value="Genomic_DNA"/>
</dbReference>